<name>A0A3B1CVF7_9ZZZZ</name>
<dbReference type="EMBL" id="UOGH01000005">
    <property type="protein sequence ID" value="VAX26640.1"/>
    <property type="molecule type" value="Genomic_DNA"/>
</dbReference>
<accession>A0A3B1CVF7</accession>
<gene>
    <name evidence="1" type="ORF">MNBD_NITROSPIRAE02-1618</name>
</gene>
<proteinExistence type="predicted"/>
<dbReference type="Pfam" id="PF03683">
    <property type="entry name" value="UPF0175"/>
    <property type="match status" value="1"/>
</dbReference>
<protein>
    <submittedName>
        <fullName evidence="1">Uncharacterized protein</fullName>
    </submittedName>
</protein>
<dbReference type="AlphaFoldDB" id="A0A3B1CVF7"/>
<reference evidence="1" key="1">
    <citation type="submission" date="2018-06" db="EMBL/GenBank/DDBJ databases">
        <authorList>
            <person name="Zhirakovskaya E."/>
        </authorList>
    </citation>
    <scope>NUCLEOTIDE SEQUENCE</scope>
</reference>
<organism evidence="1">
    <name type="scientific">hydrothermal vent metagenome</name>
    <dbReference type="NCBI Taxonomy" id="652676"/>
    <lineage>
        <taxon>unclassified sequences</taxon>
        <taxon>metagenomes</taxon>
        <taxon>ecological metagenomes</taxon>
    </lineage>
</organism>
<evidence type="ECO:0000313" key="1">
    <source>
        <dbReference type="EMBL" id="VAX26640.1"/>
    </source>
</evidence>
<dbReference type="InterPro" id="IPR005368">
    <property type="entry name" value="UPF0175"/>
</dbReference>
<sequence length="95" mass="10965">MTVKTIIDIDLPEDIYQTLSSHGFSKEVISRESKKLLALKCYKDKILSLGKSAELSGLSMWEFIEFLGENNIPVIDYSEEQLDREFESVEYLRKA</sequence>